<protein>
    <submittedName>
        <fullName evidence="2">Uncharacterized protein</fullName>
    </submittedName>
</protein>
<evidence type="ECO:0000313" key="2">
    <source>
        <dbReference type="EMBL" id="PYH28156.1"/>
    </source>
</evidence>
<evidence type="ECO:0000256" key="1">
    <source>
        <dbReference type="SAM" id="MobiDB-lite"/>
    </source>
</evidence>
<keyword evidence="3" id="KW-1185">Reference proteome</keyword>
<sequence length="156" mass="17157">MAEAGGRSRRSAEIEWTSEPGDLPRKVTEGAPSTAWTLRDGIKRDEPNVGHAASMGAAGSRPMQVSPRENGGHTRPGGDLHMSERARLQPGDEFTRARGTEWAWMNPRVRRGESSTLAKEKRDIAVATEDTIGMSWHSLTVNFVPQPWPWMVGRAA</sequence>
<proteinExistence type="predicted"/>
<reference evidence="2" key="1">
    <citation type="submission" date="2016-12" db="EMBL/GenBank/DDBJ databases">
        <title>The genomes of Aspergillus section Nigri reveals drivers in fungal speciation.</title>
        <authorList>
            <consortium name="DOE Joint Genome Institute"/>
            <person name="Vesth T.C."/>
            <person name="Nybo J."/>
            <person name="Theobald S."/>
            <person name="Brandl J."/>
            <person name="Frisvad J.C."/>
            <person name="Nielsen K.F."/>
            <person name="Lyhne E.K."/>
            <person name="Kogle M.E."/>
            <person name="Kuo A."/>
            <person name="Riley R."/>
            <person name="Clum A."/>
            <person name="Nolan M."/>
            <person name="Lipzen A."/>
            <person name="Salamov A."/>
            <person name="Henrissat B."/>
            <person name="Wiebenga A."/>
            <person name="De Vries R.P."/>
            <person name="Grigoriev I.V."/>
            <person name="Mortensen U.H."/>
            <person name="Andersen M.R."/>
            <person name="Baker S.E."/>
        </authorList>
    </citation>
    <scope>NUCLEOTIDE SEQUENCE [LARGE SCALE GENOMIC DNA]</scope>
    <source>
        <strain evidence="2">CBS 115656</strain>
    </source>
</reference>
<dbReference type="OrthoDB" id="10386690at2759"/>
<feature type="compositionally biased region" description="Basic and acidic residues" evidence="1">
    <location>
        <begin position="70"/>
        <end position="87"/>
    </location>
</feature>
<name>A0A318Y1D3_ASPNB</name>
<evidence type="ECO:0000313" key="3">
    <source>
        <dbReference type="Proteomes" id="UP000247647"/>
    </source>
</evidence>
<dbReference type="GeneID" id="37128148"/>
<feature type="region of interest" description="Disordered" evidence="1">
    <location>
        <begin position="1"/>
        <end position="94"/>
    </location>
</feature>
<dbReference type="AlphaFoldDB" id="A0A318Y1D3"/>
<gene>
    <name evidence="2" type="ORF">BO87DRAFT_402488</name>
</gene>
<dbReference type="RefSeq" id="XP_025473634.1">
    <property type="nucleotide sequence ID" value="XM_025625692.1"/>
</dbReference>
<accession>A0A318Y1D3</accession>
<dbReference type="Proteomes" id="UP000247647">
    <property type="component" value="Unassembled WGS sequence"/>
</dbReference>
<dbReference type="EMBL" id="KZ821540">
    <property type="protein sequence ID" value="PYH28156.1"/>
    <property type="molecule type" value="Genomic_DNA"/>
</dbReference>
<organism evidence="2 3">
    <name type="scientific">Aspergillus neoniger (strain CBS 115656)</name>
    <dbReference type="NCBI Taxonomy" id="1448310"/>
    <lineage>
        <taxon>Eukaryota</taxon>
        <taxon>Fungi</taxon>
        <taxon>Dikarya</taxon>
        <taxon>Ascomycota</taxon>
        <taxon>Pezizomycotina</taxon>
        <taxon>Eurotiomycetes</taxon>
        <taxon>Eurotiomycetidae</taxon>
        <taxon>Eurotiales</taxon>
        <taxon>Aspergillaceae</taxon>
        <taxon>Aspergillus</taxon>
        <taxon>Aspergillus subgen. Circumdati</taxon>
    </lineage>
</organism>